<protein>
    <submittedName>
        <fullName evidence="1">Uncharacterized protein</fullName>
    </submittedName>
</protein>
<evidence type="ECO:0000313" key="1">
    <source>
        <dbReference type="EMBL" id="JAD58615.1"/>
    </source>
</evidence>
<reference evidence="1" key="2">
    <citation type="journal article" date="2015" name="Data Brief">
        <title>Shoot transcriptome of the giant reed, Arundo donax.</title>
        <authorList>
            <person name="Barrero R.A."/>
            <person name="Guerrero F.D."/>
            <person name="Moolhuijzen P."/>
            <person name="Goolsby J.A."/>
            <person name="Tidwell J."/>
            <person name="Bellgard S.E."/>
            <person name="Bellgard M.I."/>
        </authorList>
    </citation>
    <scope>NUCLEOTIDE SEQUENCE</scope>
    <source>
        <tissue evidence="1">Shoot tissue taken approximately 20 cm above the soil surface</tissue>
    </source>
</reference>
<accession>A0A0A9BBP8</accession>
<dbReference type="AlphaFoldDB" id="A0A0A9BBP8"/>
<name>A0A0A9BBP8_ARUDO</name>
<proteinExistence type="predicted"/>
<dbReference type="EMBL" id="GBRH01239280">
    <property type="protein sequence ID" value="JAD58615.1"/>
    <property type="molecule type" value="Transcribed_RNA"/>
</dbReference>
<sequence>MPHARAMQTKLSASCCASNNSPHLCRTVKHLTAA</sequence>
<reference evidence="1" key="1">
    <citation type="submission" date="2014-09" db="EMBL/GenBank/DDBJ databases">
        <authorList>
            <person name="Magalhaes I.L.F."/>
            <person name="Oliveira U."/>
            <person name="Santos F.R."/>
            <person name="Vidigal T.H.D.A."/>
            <person name="Brescovit A.D."/>
            <person name="Santos A.J."/>
        </authorList>
    </citation>
    <scope>NUCLEOTIDE SEQUENCE</scope>
    <source>
        <tissue evidence="1">Shoot tissue taken approximately 20 cm above the soil surface</tissue>
    </source>
</reference>
<organism evidence="1">
    <name type="scientific">Arundo donax</name>
    <name type="common">Giant reed</name>
    <name type="synonym">Donax arundinaceus</name>
    <dbReference type="NCBI Taxonomy" id="35708"/>
    <lineage>
        <taxon>Eukaryota</taxon>
        <taxon>Viridiplantae</taxon>
        <taxon>Streptophyta</taxon>
        <taxon>Embryophyta</taxon>
        <taxon>Tracheophyta</taxon>
        <taxon>Spermatophyta</taxon>
        <taxon>Magnoliopsida</taxon>
        <taxon>Liliopsida</taxon>
        <taxon>Poales</taxon>
        <taxon>Poaceae</taxon>
        <taxon>PACMAD clade</taxon>
        <taxon>Arundinoideae</taxon>
        <taxon>Arundineae</taxon>
        <taxon>Arundo</taxon>
    </lineage>
</organism>